<dbReference type="PANTHER" id="PTHR12684">
    <property type="entry name" value="PUTATIVE PHOSPHOTRANSFERASE"/>
    <property type="match status" value="1"/>
</dbReference>
<evidence type="ECO:0000313" key="8">
    <source>
        <dbReference type="EMBL" id="POS82929.1"/>
    </source>
</evidence>
<evidence type="ECO:0000256" key="5">
    <source>
        <dbReference type="ARBA" id="ARBA00023027"/>
    </source>
</evidence>
<evidence type="ECO:0000256" key="1">
    <source>
        <dbReference type="ARBA" id="ARBA00003343"/>
    </source>
</evidence>
<keyword evidence="5" id="KW-0520">NAD</keyword>
<feature type="compositionally biased region" description="Basic and acidic residues" evidence="7">
    <location>
        <begin position="302"/>
        <end position="319"/>
    </location>
</feature>
<dbReference type="PANTHER" id="PTHR12684:SF2">
    <property type="entry name" value="TRNA 2'-PHOSPHOTRANSFERASE 1"/>
    <property type="match status" value="1"/>
</dbReference>
<protein>
    <recommendedName>
        <fullName evidence="3">2'-phosphotransferase</fullName>
        <ecNumber evidence="3">2.7.1.160</ecNumber>
    </recommendedName>
</protein>
<gene>
    <name evidence="8" type="ORF">EPUL_006329</name>
</gene>
<comment type="function">
    <text evidence="1">Catalyzes the last step of tRNA splicing, the transfer of the splice junction 2'-phosphate from ligated tRNA to NAD to produce ADP-ribose 1''-2'' cyclic phosphate.</text>
</comment>
<evidence type="ECO:0000256" key="2">
    <source>
        <dbReference type="ARBA" id="ARBA00009836"/>
    </source>
</evidence>
<evidence type="ECO:0000313" key="9">
    <source>
        <dbReference type="Proteomes" id="UP000237438"/>
    </source>
</evidence>
<dbReference type="EC" id="2.7.1.160" evidence="3"/>
<dbReference type="InterPro" id="IPR002745">
    <property type="entry name" value="Ptrans_KptA/Tpt1"/>
</dbReference>
<dbReference type="InterPro" id="IPR042081">
    <property type="entry name" value="RNA_2'-PTrans_C"/>
</dbReference>
<comment type="similarity">
    <text evidence="2">Belongs to the KptA/TPT1 family.</text>
</comment>
<evidence type="ECO:0000256" key="7">
    <source>
        <dbReference type="SAM" id="MobiDB-lite"/>
    </source>
</evidence>
<sequence length="319" mass="35866">MAISHPPKNPDEVISAQNKGYTPSGDDNKYSRNKQNENNACRGNHKGGKMNKQVALSKALSKLLRHAANDVGIKLDSEAYAPVDQVLEWQRLKSLHITFDDIKKVVNEDLKHRFSLKPNPAIANSESIDPSNWVIRANQGHSINVDSSKMLIPITIEINNIPETVVHGTYYYFYSSIINSGGLSRMTRTHIHFSDGIQRDRQKIVSGLRKDAELLIYIDIRASLEDGVLWWLSDNGVVLTEGDDKGLLPLKYFKRVVGKNSEIGILMENGVEIKKLPESQEFKIPTGKMHKASNKYKGASSKRRENDKVSHIQDPDLDI</sequence>
<organism evidence="8 9">
    <name type="scientific">Erysiphe pulchra</name>
    <dbReference type="NCBI Taxonomy" id="225359"/>
    <lineage>
        <taxon>Eukaryota</taxon>
        <taxon>Fungi</taxon>
        <taxon>Dikarya</taxon>
        <taxon>Ascomycota</taxon>
        <taxon>Pezizomycotina</taxon>
        <taxon>Leotiomycetes</taxon>
        <taxon>Erysiphales</taxon>
        <taxon>Erysiphaceae</taxon>
        <taxon>Erysiphe</taxon>
    </lineage>
</organism>
<evidence type="ECO:0000256" key="6">
    <source>
        <dbReference type="ARBA" id="ARBA00047949"/>
    </source>
</evidence>
<dbReference type="EMBL" id="PEDP01002088">
    <property type="protein sequence ID" value="POS82929.1"/>
    <property type="molecule type" value="Genomic_DNA"/>
</dbReference>
<dbReference type="OrthoDB" id="419694at2759"/>
<dbReference type="Gene3D" id="3.20.170.30">
    <property type="match status" value="1"/>
</dbReference>
<name>A0A2S4PLK4_9PEZI</name>
<comment type="caution">
    <text evidence="8">The sequence shown here is derived from an EMBL/GenBank/DDBJ whole genome shotgun (WGS) entry which is preliminary data.</text>
</comment>
<feature type="region of interest" description="Disordered" evidence="7">
    <location>
        <begin position="1"/>
        <end position="50"/>
    </location>
</feature>
<dbReference type="Gene3D" id="1.10.10.970">
    <property type="entry name" value="RNA 2'-phosphotransferase, Tpt1/KptA family, N-terminal domain"/>
    <property type="match status" value="1"/>
</dbReference>
<feature type="region of interest" description="Disordered" evidence="7">
    <location>
        <begin position="284"/>
        <end position="319"/>
    </location>
</feature>
<reference evidence="8 9" key="1">
    <citation type="submission" date="2017-10" db="EMBL/GenBank/DDBJ databases">
        <title>Development of genomic resources for the powdery mildew, Erysiphe pulchra.</title>
        <authorList>
            <person name="Wadl P.A."/>
            <person name="Mack B.M."/>
            <person name="Moore G."/>
            <person name="Beltz S.B."/>
        </authorList>
    </citation>
    <scope>NUCLEOTIDE SEQUENCE [LARGE SCALE GENOMIC DNA]</scope>
    <source>
        <strain evidence="8">Cflorida</strain>
    </source>
</reference>
<dbReference type="Proteomes" id="UP000237438">
    <property type="component" value="Unassembled WGS sequence"/>
</dbReference>
<keyword evidence="9" id="KW-1185">Reference proteome</keyword>
<feature type="non-terminal residue" evidence="8">
    <location>
        <position position="319"/>
    </location>
</feature>
<proteinExistence type="inferred from homology"/>
<dbReference type="STRING" id="225359.A0A2S4PLK4"/>
<dbReference type="GO" id="GO:0006388">
    <property type="term" value="P:tRNA splicing, via endonucleolytic cleavage and ligation"/>
    <property type="evidence" value="ECO:0007669"/>
    <property type="project" value="TreeGrafter"/>
</dbReference>
<dbReference type="SUPFAM" id="SSF56399">
    <property type="entry name" value="ADP-ribosylation"/>
    <property type="match status" value="1"/>
</dbReference>
<comment type="catalytic activity">
    <reaction evidence="6">
        <text>2'-phospho-[ligated tRNA] + NAD(+) = mature tRNA + ADP-alpha-D-ribose 1'',2''-cyclic phosphate + nicotinamide</text>
        <dbReference type="Rhea" id="RHEA:23324"/>
        <dbReference type="Rhea" id="RHEA-COMP:11106"/>
        <dbReference type="Rhea" id="RHEA-COMP:11107"/>
        <dbReference type="ChEBI" id="CHEBI:17154"/>
        <dbReference type="ChEBI" id="CHEBI:57540"/>
        <dbReference type="ChEBI" id="CHEBI:76596"/>
        <dbReference type="ChEBI" id="CHEBI:82883"/>
        <dbReference type="ChEBI" id="CHEBI:85027"/>
        <dbReference type="EC" id="2.7.1.160"/>
    </reaction>
</comment>
<dbReference type="InterPro" id="IPR042080">
    <property type="entry name" value="RNA_2'-PTrans_N"/>
</dbReference>
<evidence type="ECO:0000256" key="3">
    <source>
        <dbReference type="ARBA" id="ARBA00012007"/>
    </source>
</evidence>
<dbReference type="GO" id="GO:0000215">
    <property type="term" value="F:tRNA 2'-phosphotransferase activity"/>
    <property type="evidence" value="ECO:0007669"/>
    <property type="project" value="UniProtKB-EC"/>
</dbReference>
<evidence type="ECO:0000256" key="4">
    <source>
        <dbReference type="ARBA" id="ARBA00022679"/>
    </source>
</evidence>
<keyword evidence="4" id="KW-0808">Transferase</keyword>
<dbReference type="AlphaFoldDB" id="A0A2S4PLK4"/>
<dbReference type="Pfam" id="PF01885">
    <property type="entry name" value="PTS_2-RNA"/>
    <property type="match status" value="1"/>
</dbReference>
<accession>A0A2S4PLK4</accession>